<dbReference type="EMBL" id="ML978164">
    <property type="protein sequence ID" value="KAF2033883.1"/>
    <property type="molecule type" value="Genomic_DNA"/>
</dbReference>
<name>A0A9P4HG77_9PLEO</name>
<proteinExistence type="predicted"/>
<comment type="caution">
    <text evidence="2">The sequence shown here is derived from an EMBL/GenBank/DDBJ whole genome shotgun (WGS) entry which is preliminary data.</text>
</comment>
<accession>A0A9P4HG77</accession>
<gene>
    <name evidence="2" type="ORF">EK21DRAFT_86034</name>
</gene>
<evidence type="ECO:0000256" key="1">
    <source>
        <dbReference type="SAM" id="SignalP"/>
    </source>
</evidence>
<dbReference type="OrthoDB" id="3924764at2759"/>
<sequence>MLFTKTAGAFLLLIGLISSAYAGKVRRDCGETKLFIATNECGVTYGGTWIECATGISAIPTFSVSECTNLPASNTTPTAEVTLTSFEPVITPAPGPWYPTGVSKGNTTCSALWICVDAIAVCGGETVGYGACYNTCTKTKLTPLPCTLPSVTPTPTSESNSTSSAVWTPPPRSYLRICEAKPWMCAPKGW</sequence>
<dbReference type="Proteomes" id="UP000799777">
    <property type="component" value="Unassembled WGS sequence"/>
</dbReference>
<reference evidence="2" key="1">
    <citation type="journal article" date="2020" name="Stud. Mycol.">
        <title>101 Dothideomycetes genomes: a test case for predicting lifestyles and emergence of pathogens.</title>
        <authorList>
            <person name="Haridas S."/>
            <person name="Albert R."/>
            <person name="Binder M."/>
            <person name="Bloem J."/>
            <person name="Labutti K."/>
            <person name="Salamov A."/>
            <person name="Andreopoulos B."/>
            <person name="Baker S."/>
            <person name="Barry K."/>
            <person name="Bills G."/>
            <person name="Bluhm B."/>
            <person name="Cannon C."/>
            <person name="Castanera R."/>
            <person name="Culley D."/>
            <person name="Daum C."/>
            <person name="Ezra D."/>
            <person name="Gonzalez J."/>
            <person name="Henrissat B."/>
            <person name="Kuo A."/>
            <person name="Liang C."/>
            <person name="Lipzen A."/>
            <person name="Lutzoni F."/>
            <person name="Magnuson J."/>
            <person name="Mondo S."/>
            <person name="Nolan M."/>
            <person name="Ohm R."/>
            <person name="Pangilinan J."/>
            <person name="Park H.-J."/>
            <person name="Ramirez L."/>
            <person name="Alfaro M."/>
            <person name="Sun H."/>
            <person name="Tritt A."/>
            <person name="Yoshinaga Y."/>
            <person name="Zwiers L.-H."/>
            <person name="Turgeon B."/>
            <person name="Goodwin S."/>
            <person name="Spatafora J."/>
            <person name="Crous P."/>
            <person name="Grigoriev I."/>
        </authorList>
    </citation>
    <scope>NUCLEOTIDE SEQUENCE</scope>
    <source>
        <strain evidence="2">CBS 110217</strain>
    </source>
</reference>
<dbReference type="AlphaFoldDB" id="A0A9P4HG77"/>
<feature type="signal peptide" evidence="1">
    <location>
        <begin position="1"/>
        <end position="22"/>
    </location>
</feature>
<evidence type="ECO:0000313" key="3">
    <source>
        <dbReference type="Proteomes" id="UP000799777"/>
    </source>
</evidence>
<keyword evidence="1" id="KW-0732">Signal</keyword>
<keyword evidence="3" id="KW-1185">Reference proteome</keyword>
<protein>
    <submittedName>
        <fullName evidence="2">Uncharacterized protein</fullName>
    </submittedName>
</protein>
<evidence type="ECO:0000313" key="2">
    <source>
        <dbReference type="EMBL" id="KAF2033883.1"/>
    </source>
</evidence>
<feature type="chain" id="PRO_5040390304" evidence="1">
    <location>
        <begin position="23"/>
        <end position="190"/>
    </location>
</feature>
<organism evidence="2 3">
    <name type="scientific">Setomelanomma holmii</name>
    <dbReference type="NCBI Taxonomy" id="210430"/>
    <lineage>
        <taxon>Eukaryota</taxon>
        <taxon>Fungi</taxon>
        <taxon>Dikarya</taxon>
        <taxon>Ascomycota</taxon>
        <taxon>Pezizomycotina</taxon>
        <taxon>Dothideomycetes</taxon>
        <taxon>Pleosporomycetidae</taxon>
        <taxon>Pleosporales</taxon>
        <taxon>Pleosporineae</taxon>
        <taxon>Phaeosphaeriaceae</taxon>
        <taxon>Setomelanomma</taxon>
    </lineage>
</organism>